<protein>
    <submittedName>
        <fullName evidence="2">Uncharacterized protein</fullName>
    </submittedName>
</protein>
<reference evidence="2 3" key="1">
    <citation type="submission" date="2019-01" db="EMBL/GenBank/DDBJ databases">
        <title>Agromyces.</title>
        <authorList>
            <person name="Li J."/>
        </authorList>
    </citation>
    <scope>NUCLEOTIDE SEQUENCE [LARGE SCALE GENOMIC DNA]</scope>
    <source>
        <strain evidence="2 3">DSM 23870</strain>
    </source>
</reference>
<keyword evidence="3" id="KW-1185">Reference proteome</keyword>
<proteinExistence type="predicted"/>
<dbReference type="AlphaFoldDB" id="A0A4Q2M7C3"/>
<name>A0A4Q2M7C3_9MICO</name>
<evidence type="ECO:0000313" key="3">
    <source>
        <dbReference type="Proteomes" id="UP000292686"/>
    </source>
</evidence>
<accession>A0A4Q2M7C3</accession>
<sequence length="187" mass="19897">MTERDRWVADLEALADEGRALEERSRQVAEQFAALIPAPAVDVAVELDDEGIITAVTIGDEAKDVDHDALVGAINIAVSTASCARRARLLEARGAAFPVELPPAFDLSMFIGSLARGEALEPQRISNDLSTVTALVFMGEVGAVELDENWVSQTPLGRVGDEIARVARIAAERNRGHTNASDAGEGH</sequence>
<dbReference type="EMBL" id="SDPM01000001">
    <property type="protein sequence ID" value="RXZ87939.1"/>
    <property type="molecule type" value="Genomic_DNA"/>
</dbReference>
<dbReference type="Proteomes" id="UP000581087">
    <property type="component" value="Unassembled WGS sequence"/>
</dbReference>
<evidence type="ECO:0000313" key="2">
    <source>
        <dbReference type="EMBL" id="RXZ87939.1"/>
    </source>
</evidence>
<evidence type="ECO:0000313" key="4">
    <source>
        <dbReference type="Proteomes" id="UP000581087"/>
    </source>
</evidence>
<gene>
    <name evidence="1" type="ORF">BJ972_002410</name>
    <name evidence="2" type="ORF">ESP50_01720</name>
</gene>
<organism evidence="2 3">
    <name type="scientific">Agromyces atrinae</name>
    <dbReference type="NCBI Taxonomy" id="592376"/>
    <lineage>
        <taxon>Bacteria</taxon>
        <taxon>Bacillati</taxon>
        <taxon>Actinomycetota</taxon>
        <taxon>Actinomycetes</taxon>
        <taxon>Micrococcales</taxon>
        <taxon>Microbacteriaceae</taxon>
        <taxon>Agromyces</taxon>
    </lineage>
</organism>
<dbReference type="EMBL" id="JACCBI010000001">
    <property type="protein sequence ID" value="NYD67891.1"/>
    <property type="molecule type" value="Genomic_DNA"/>
</dbReference>
<reference evidence="1 4" key="2">
    <citation type="submission" date="2020-07" db="EMBL/GenBank/DDBJ databases">
        <title>Sequencing the genomes of 1000 actinobacteria strains.</title>
        <authorList>
            <person name="Klenk H.-P."/>
        </authorList>
    </citation>
    <scope>NUCLEOTIDE SEQUENCE [LARGE SCALE GENOMIC DNA]</scope>
    <source>
        <strain evidence="1 4">DSM 23870</strain>
    </source>
</reference>
<dbReference type="Proteomes" id="UP000292686">
    <property type="component" value="Unassembled WGS sequence"/>
</dbReference>
<comment type="caution">
    <text evidence="2">The sequence shown here is derived from an EMBL/GenBank/DDBJ whole genome shotgun (WGS) entry which is preliminary data.</text>
</comment>
<evidence type="ECO:0000313" key="1">
    <source>
        <dbReference type="EMBL" id="NYD67891.1"/>
    </source>
</evidence>
<dbReference type="RefSeq" id="WP_129172204.1">
    <property type="nucleotide sequence ID" value="NZ_JACCBI010000001.1"/>
</dbReference>